<proteinExistence type="predicted"/>
<evidence type="ECO:0008006" key="3">
    <source>
        <dbReference type="Google" id="ProtNLM"/>
    </source>
</evidence>
<reference evidence="2" key="1">
    <citation type="submission" date="2011-07" db="EMBL/GenBank/DDBJ databases">
        <authorList>
            <consortium name="Caenorhabditis brenneri Sequencing and Analysis Consortium"/>
            <person name="Wilson R.K."/>
        </authorList>
    </citation>
    <scope>NUCLEOTIDE SEQUENCE [LARGE SCALE GENOMIC DNA]</scope>
    <source>
        <strain evidence="2">PB2801</strain>
    </source>
</reference>
<dbReference type="OrthoDB" id="5905263at2759"/>
<dbReference type="InParanoid" id="G0NTP5"/>
<dbReference type="PROSITE" id="PS00284">
    <property type="entry name" value="SERPIN"/>
    <property type="match status" value="1"/>
</dbReference>
<name>G0NTP5_CAEBE</name>
<dbReference type="EMBL" id="GL379945">
    <property type="protein sequence ID" value="EGT37328.1"/>
    <property type="molecule type" value="Genomic_DNA"/>
</dbReference>
<keyword evidence="2" id="KW-1185">Reference proteome</keyword>
<dbReference type="STRING" id="135651.G0NTP5"/>
<gene>
    <name evidence="1" type="ORF">CAEBREN_07045</name>
</gene>
<dbReference type="InterPro" id="IPR036186">
    <property type="entry name" value="Serpin_sf"/>
</dbReference>
<dbReference type="SUPFAM" id="SSF56574">
    <property type="entry name" value="Serpins"/>
    <property type="match status" value="1"/>
</dbReference>
<evidence type="ECO:0000313" key="1">
    <source>
        <dbReference type="EMBL" id="EGT37328.1"/>
    </source>
</evidence>
<dbReference type="AlphaFoldDB" id="G0NTP5"/>
<dbReference type="FunCoup" id="G0NTP5">
    <property type="interactions" value="1953"/>
</dbReference>
<evidence type="ECO:0000313" key="2">
    <source>
        <dbReference type="Proteomes" id="UP000008068"/>
    </source>
</evidence>
<dbReference type="HOGENOM" id="CLU_1409934_0_0_1"/>
<accession>G0NTP5</accession>
<organism evidence="2">
    <name type="scientific">Caenorhabditis brenneri</name>
    <name type="common">Nematode worm</name>
    <dbReference type="NCBI Taxonomy" id="135651"/>
    <lineage>
        <taxon>Eukaryota</taxon>
        <taxon>Metazoa</taxon>
        <taxon>Ecdysozoa</taxon>
        <taxon>Nematoda</taxon>
        <taxon>Chromadorea</taxon>
        <taxon>Rhabditida</taxon>
        <taxon>Rhabditina</taxon>
        <taxon>Rhabditomorpha</taxon>
        <taxon>Rhabditoidea</taxon>
        <taxon>Rhabditidae</taxon>
        <taxon>Peloderinae</taxon>
        <taxon>Caenorhabditis</taxon>
    </lineage>
</organism>
<protein>
    <recommendedName>
        <fullName evidence="3">Serpin domain-containing protein</fullName>
    </recommendedName>
</protein>
<dbReference type="eggNOG" id="KOG2392">
    <property type="taxonomic scope" value="Eukaryota"/>
</dbReference>
<dbReference type="InterPro" id="IPR023795">
    <property type="entry name" value="Serpin_CS"/>
</dbReference>
<dbReference type="Proteomes" id="UP000008068">
    <property type="component" value="Unassembled WGS sequence"/>
</dbReference>
<sequence>MCAELPTVLITIALNVLKKAGVHRSLVFSPISILLSLWKSNPADPIFQGVASLNQTFWSENKDFISANNELDTTRFHNLLSKLSDEFIHFEIPSFKLNSNISTTEVLGSRIDVNHKFRFEIPTQKLHSNVSSTEMCRNVQYKSPTVPLRQEPNPRFVLRVCETIPFCLELNRPFLFSVLNGNIPMLIGVFNGV</sequence>